<feature type="transmembrane region" description="Helical" evidence="9">
    <location>
        <begin position="189"/>
        <end position="208"/>
    </location>
</feature>
<evidence type="ECO:0000313" key="12">
    <source>
        <dbReference type="Proteomes" id="UP000265962"/>
    </source>
</evidence>
<dbReference type="GO" id="GO:0008324">
    <property type="term" value="F:monoatomic cation transmembrane transporter activity"/>
    <property type="evidence" value="ECO:0007669"/>
    <property type="project" value="InterPro"/>
</dbReference>
<keyword evidence="8 9" id="KW-0472">Membrane</keyword>
<dbReference type="PROSITE" id="PS51202">
    <property type="entry name" value="RCK_C"/>
    <property type="match status" value="1"/>
</dbReference>
<feature type="transmembrane region" description="Helical" evidence="9">
    <location>
        <begin position="243"/>
        <end position="260"/>
    </location>
</feature>
<keyword evidence="3" id="KW-0050">Antiport</keyword>
<dbReference type="RefSeq" id="WP_119715053.1">
    <property type="nucleotide sequence ID" value="NZ_OMOH01000003.1"/>
</dbReference>
<dbReference type="InterPro" id="IPR038770">
    <property type="entry name" value="Na+/solute_symporter_sf"/>
</dbReference>
<evidence type="ECO:0000256" key="8">
    <source>
        <dbReference type="ARBA" id="ARBA00023136"/>
    </source>
</evidence>
<evidence type="ECO:0000256" key="5">
    <source>
        <dbReference type="ARBA" id="ARBA00022692"/>
    </source>
</evidence>
<organism evidence="11 12">
    <name type="scientific">Propionibacterium ruminifibrarum</name>
    <dbReference type="NCBI Taxonomy" id="1962131"/>
    <lineage>
        <taxon>Bacteria</taxon>
        <taxon>Bacillati</taxon>
        <taxon>Actinomycetota</taxon>
        <taxon>Actinomycetes</taxon>
        <taxon>Propionibacteriales</taxon>
        <taxon>Propionibacteriaceae</taxon>
        <taxon>Propionibacterium</taxon>
    </lineage>
</organism>
<evidence type="ECO:0000256" key="3">
    <source>
        <dbReference type="ARBA" id="ARBA00022449"/>
    </source>
</evidence>
<dbReference type="GO" id="GO:0005886">
    <property type="term" value="C:plasma membrane"/>
    <property type="evidence" value="ECO:0007669"/>
    <property type="project" value="UniProtKB-SubCell"/>
</dbReference>
<feature type="transmembrane region" description="Helical" evidence="9">
    <location>
        <begin position="272"/>
        <end position="289"/>
    </location>
</feature>
<dbReference type="EMBL" id="OMOH01000003">
    <property type="protein sequence ID" value="SPF67840.1"/>
    <property type="molecule type" value="Genomic_DNA"/>
</dbReference>
<feature type="transmembrane region" description="Helical" evidence="9">
    <location>
        <begin position="220"/>
        <end position="237"/>
    </location>
</feature>
<dbReference type="Pfam" id="PF00999">
    <property type="entry name" value="Na_H_Exchanger"/>
    <property type="match status" value="1"/>
</dbReference>
<dbReference type="Gene3D" id="1.20.1530.20">
    <property type="match status" value="1"/>
</dbReference>
<accession>A0A375I3H5</accession>
<keyword evidence="2" id="KW-0813">Transport</keyword>
<keyword evidence="6 9" id="KW-1133">Transmembrane helix</keyword>
<dbReference type="OrthoDB" id="9810759at2"/>
<feature type="transmembrane region" description="Helical" evidence="9">
    <location>
        <begin position="363"/>
        <end position="385"/>
    </location>
</feature>
<feature type="transmembrane region" description="Helical" evidence="9">
    <location>
        <begin position="57"/>
        <end position="79"/>
    </location>
</feature>
<dbReference type="NCBIfam" id="NF003715">
    <property type="entry name" value="PRK05326.1-2"/>
    <property type="match status" value="1"/>
</dbReference>
<evidence type="ECO:0000256" key="6">
    <source>
        <dbReference type="ARBA" id="ARBA00022989"/>
    </source>
</evidence>
<dbReference type="Proteomes" id="UP000265962">
    <property type="component" value="Unassembled WGS sequence"/>
</dbReference>
<dbReference type="Pfam" id="PF02080">
    <property type="entry name" value="TrkA_C"/>
    <property type="match status" value="1"/>
</dbReference>
<evidence type="ECO:0000256" key="2">
    <source>
        <dbReference type="ARBA" id="ARBA00022448"/>
    </source>
</evidence>
<evidence type="ECO:0000313" key="11">
    <source>
        <dbReference type="EMBL" id="SPF67840.1"/>
    </source>
</evidence>
<comment type="subcellular location">
    <subcellularLocation>
        <location evidence="1">Cell membrane</location>
        <topology evidence="1">Multi-pass membrane protein</topology>
    </subcellularLocation>
</comment>
<dbReference type="AlphaFoldDB" id="A0A375I3H5"/>
<name>A0A375I3H5_9ACTN</name>
<dbReference type="InterPro" id="IPR006037">
    <property type="entry name" value="RCK_C"/>
</dbReference>
<evidence type="ECO:0000256" key="4">
    <source>
        <dbReference type="ARBA" id="ARBA00022475"/>
    </source>
</evidence>
<feature type="domain" description="RCK C-terminal" evidence="10">
    <location>
        <begin position="402"/>
        <end position="483"/>
    </location>
</feature>
<reference evidence="12" key="1">
    <citation type="submission" date="2018-02" db="EMBL/GenBank/DDBJ databases">
        <authorList>
            <person name="Hornung B."/>
        </authorList>
    </citation>
    <scope>NUCLEOTIDE SEQUENCE [LARGE SCALE GENOMIC DNA]</scope>
</reference>
<sequence>MGAADLTLLVAAAVALVAIAAARLGTRAGLPALLLFLLVGVVLGNAGFGIHFDDAALAYDLGFIALALILIEGGLTTSWDQMKPVLGIGLSLAIVGSLVTIAVVGLFGYFVLGLPRAVAFLLGAVVAPTDAAAVFSVLRGVSLPPRVRAALETESGFNDAPTVLLVIAGTDLAMGHYPSGGMLGLAGKVAGELAIGVVAGLVMGWIGVQCLRRLSLSNSGLYPLAVMCWALVTYGLGELIHGSAFAAVYVCAVVLGNGQLPHRHATRSFAEGIGWVAQIGLFVMLGLLVHPSTIDWRDIGVGLTLGLVLTFLARPLAVYVGTVWFGAGWRRQAFMSWAGLRGAIPIILATVPLAAGMPGSDVLFDIVVVFVVIFTALQAPTLPWVAKRLGLVDPRAATDVDIEVAPFDERRADLLAVNIPEGSHLAGVRVLELRLPRNAIVALVMRGDESFSPDGDTALETGDQILVVTPADQRAKVEARLLAVGRHGRLAGWTRRPRPSS</sequence>
<dbReference type="SUPFAM" id="SSF116726">
    <property type="entry name" value="TrkA C-terminal domain-like"/>
    <property type="match status" value="1"/>
</dbReference>
<keyword evidence="5 9" id="KW-0812">Transmembrane</keyword>
<dbReference type="GO" id="GO:0006813">
    <property type="term" value="P:potassium ion transport"/>
    <property type="evidence" value="ECO:0007669"/>
    <property type="project" value="InterPro"/>
</dbReference>
<evidence type="ECO:0000259" key="10">
    <source>
        <dbReference type="PROSITE" id="PS51202"/>
    </source>
</evidence>
<feature type="transmembrane region" description="Helical" evidence="9">
    <location>
        <begin position="118"/>
        <end position="138"/>
    </location>
</feature>
<feature type="transmembrane region" description="Helical" evidence="9">
    <location>
        <begin position="85"/>
        <end position="111"/>
    </location>
</feature>
<dbReference type="InterPro" id="IPR006153">
    <property type="entry name" value="Cation/H_exchanger_TM"/>
</dbReference>
<feature type="transmembrane region" description="Helical" evidence="9">
    <location>
        <begin position="338"/>
        <end position="357"/>
    </location>
</feature>
<evidence type="ECO:0000256" key="7">
    <source>
        <dbReference type="ARBA" id="ARBA00023065"/>
    </source>
</evidence>
<protein>
    <submittedName>
        <fullName evidence="11">Regulator of K+ conductance, C-terminal</fullName>
    </submittedName>
</protein>
<keyword evidence="12" id="KW-1185">Reference proteome</keyword>
<dbReference type="NCBIfam" id="NF003716">
    <property type="entry name" value="PRK05326.1-3"/>
    <property type="match status" value="1"/>
</dbReference>
<evidence type="ECO:0000256" key="1">
    <source>
        <dbReference type="ARBA" id="ARBA00004651"/>
    </source>
</evidence>
<dbReference type="Gene3D" id="3.30.70.1450">
    <property type="entry name" value="Regulator of K+ conductance, C-terminal domain"/>
    <property type="match status" value="1"/>
</dbReference>
<gene>
    <name evidence="11" type="ORF">PROPJV5_0793</name>
</gene>
<feature type="transmembrane region" description="Helical" evidence="9">
    <location>
        <begin position="301"/>
        <end position="326"/>
    </location>
</feature>
<feature type="transmembrane region" description="Helical" evidence="9">
    <location>
        <begin position="32"/>
        <end position="50"/>
    </location>
</feature>
<evidence type="ECO:0000256" key="9">
    <source>
        <dbReference type="SAM" id="Phobius"/>
    </source>
</evidence>
<dbReference type="GO" id="GO:0015297">
    <property type="term" value="F:antiporter activity"/>
    <property type="evidence" value="ECO:0007669"/>
    <property type="project" value="UniProtKB-KW"/>
</dbReference>
<dbReference type="InterPro" id="IPR036721">
    <property type="entry name" value="RCK_C_sf"/>
</dbReference>
<keyword evidence="4" id="KW-1003">Cell membrane</keyword>
<dbReference type="PANTHER" id="PTHR32507">
    <property type="entry name" value="NA(+)/H(+) ANTIPORTER 1"/>
    <property type="match status" value="1"/>
</dbReference>
<keyword evidence="7" id="KW-0406">Ion transport</keyword>
<dbReference type="GO" id="GO:1902600">
    <property type="term" value="P:proton transmembrane transport"/>
    <property type="evidence" value="ECO:0007669"/>
    <property type="project" value="InterPro"/>
</dbReference>
<proteinExistence type="predicted"/>
<dbReference type="PANTHER" id="PTHR32507:SF7">
    <property type="entry name" value="K(+)_H(+) ANTIPORTER NHAP2"/>
    <property type="match status" value="1"/>
</dbReference>